<organism evidence="2 3">
    <name type="scientific">Lishizhenia tianjinensis</name>
    <dbReference type="NCBI Taxonomy" id="477690"/>
    <lineage>
        <taxon>Bacteria</taxon>
        <taxon>Pseudomonadati</taxon>
        <taxon>Bacteroidota</taxon>
        <taxon>Flavobacteriia</taxon>
        <taxon>Flavobacteriales</taxon>
        <taxon>Crocinitomicaceae</taxon>
        <taxon>Lishizhenia</taxon>
    </lineage>
</organism>
<dbReference type="PANTHER" id="PTHR30188">
    <property type="entry name" value="ABC TRANSPORTER PERMEASE PROTEIN-RELATED"/>
    <property type="match status" value="1"/>
</dbReference>
<feature type="transmembrane region" description="Helical" evidence="1">
    <location>
        <begin position="136"/>
        <end position="162"/>
    </location>
</feature>
<keyword evidence="1" id="KW-0472">Membrane</keyword>
<dbReference type="PANTHER" id="PTHR30188:SF4">
    <property type="entry name" value="PROTEIN TRIGALACTOSYLDIACYLGLYCEROL 1, CHLOROPLASTIC"/>
    <property type="match status" value="1"/>
</dbReference>
<keyword evidence="1" id="KW-0812">Transmembrane</keyword>
<dbReference type="Pfam" id="PF02405">
    <property type="entry name" value="MlaE"/>
    <property type="match status" value="1"/>
</dbReference>
<protein>
    <submittedName>
        <fullName evidence="2">Phospholipid/cholesterol/gamma-HCH transport system permease protein</fullName>
    </submittedName>
</protein>
<dbReference type="EMBL" id="FPAS01000002">
    <property type="protein sequence ID" value="SFT67815.1"/>
    <property type="molecule type" value="Genomic_DNA"/>
</dbReference>
<proteinExistence type="predicted"/>
<dbReference type="RefSeq" id="WP_090248361.1">
    <property type="nucleotide sequence ID" value="NZ_FPAS01000002.1"/>
</dbReference>
<reference evidence="2 3" key="1">
    <citation type="submission" date="2016-10" db="EMBL/GenBank/DDBJ databases">
        <authorList>
            <person name="de Groot N.N."/>
        </authorList>
    </citation>
    <scope>NUCLEOTIDE SEQUENCE [LARGE SCALE GENOMIC DNA]</scope>
    <source>
        <strain evidence="2 3">CGMCC 1.7005</strain>
    </source>
</reference>
<dbReference type="InterPro" id="IPR030802">
    <property type="entry name" value="Permease_MalE"/>
</dbReference>
<evidence type="ECO:0000313" key="3">
    <source>
        <dbReference type="Proteomes" id="UP000236454"/>
    </source>
</evidence>
<dbReference type="Proteomes" id="UP000236454">
    <property type="component" value="Unassembled WGS sequence"/>
</dbReference>
<sequence length="246" mass="26935">MNNIQNIGKYFILLKQVLTQPERFRVYTKRVANEWETIGLNSMGIVGILSVFMGAVIALQTASNMDSPLLPKYTIGYITRSSTILEFSPTIISLILAGKVGSNIASEIGTMRVTEQIDALDIMGINSASYLILPKLVAAVTILPFLIIFSMALSIMGGYYAVTLSNLCSHEEFVYGIRAFFEPSNITYALVKTMCFAFIIVSVSAFYGYYTKGGALDVGKSSTQGVVWSTITILIANFILTQLILL</sequence>
<feature type="transmembrane region" description="Helical" evidence="1">
    <location>
        <begin position="225"/>
        <end position="245"/>
    </location>
</feature>
<keyword evidence="3" id="KW-1185">Reference proteome</keyword>
<dbReference type="GO" id="GO:0005548">
    <property type="term" value="F:phospholipid transporter activity"/>
    <property type="evidence" value="ECO:0007669"/>
    <property type="project" value="TreeGrafter"/>
</dbReference>
<name>A0A1I6ZYS7_9FLAO</name>
<accession>A0A1I6ZYS7</accession>
<dbReference type="AlphaFoldDB" id="A0A1I6ZYS7"/>
<evidence type="ECO:0000313" key="2">
    <source>
        <dbReference type="EMBL" id="SFT67815.1"/>
    </source>
</evidence>
<feature type="transmembrane region" description="Helical" evidence="1">
    <location>
        <begin position="38"/>
        <end position="59"/>
    </location>
</feature>
<feature type="transmembrane region" description="Helical" evidence="1">
    <location>
        <begin position="188"/>
        <end position="210"/>
    </location>
</feature>
<dbReference type="OrthoDB" id="9810518at2"/>
<dbReference type="GO" id="GO:0043190">
    <property type="term" value="C:ATP-binding cassette (ABC) transporter complex"/>
    <property type="evidence" value="ECO:0007669"/>
    <property type="project" value="InterPro"/>
</dbReference>
<evidence type="ECO:0000256" key="1">
    <source>
        <dbReference type="SAM" id="Phobius"/>
    </source>
</evidence>
<keyword evidence="1" id="KW-1133">Transmembrane helix</keyword>
<dbReference type="STRING" id="477690.SAMN05216474_1737"/>
<gene>
    <name evidence="2" type="ORF">SAMN05216474_1737</name>
</gene>